<dbReference type="OrthoDB" id="1431934at2759"/>
<evidence type="ECO:0000256" key="2">
    <source>
        <dbReference type="ARBA" id="ARBA00012251"/>
    </source>
</evidence>
<dbReference type="InterPro" id="IPR002867">
    <property type="entry name" value="IBR_dom"/>
</dbReference>
<keyword evidence="3" id="KW-0808">Transferase</keyword>
<dbReference type="EC" id="2.3.2.31" evidence="2"/>
<keyword evidence="11" id="KW-0347">Helicase</keyword>
<keyword evidence="11" id="KW-0547">Nucleotide-binding</keyword>
<dbReference type="Proteomes" id="UP000660729">
    <property type="component" value="Unassembled WGS sequence"/>
</dbReference>
<comment type="catalytic activity">
    <reaction evidence="1">
        <text>[E2 ubiquitin-conjugating enzyme]-S-ubiquitinyl-L-cysteine + [acceptor protein]-L-lysine = [E2 ubiquitin-conjugating enzyme]-L-cysteine + [acceptor protein]-N(6)-ubiquitinyl-L-lysine.</text>
        <dbReference type="EC" id="2.3.2.31"/>
    </reaction>
</comment>
<evidence type="ECO:0000256" key="9">
    <source>
        <dbReference type="SAM" id="MobiDB-lite"/>
    </source>
</evidence>
<dbReference type="InterPro" id="IPR031127">
    <property type="entry name" value="E3_UB_ligase_RBR"/>
</dbReference>
<evidence type="ECO:0000313" key="11">
    <source>
        <dbReference type="EMBL" id="KAF7194142.1"/>
    </source>
</evidence>
<dbReference type="GO" id="GO:0004386">
    <property type="term" value="F:helicase activity"/>
    <property type="evidence" value="ECO:0007669"/>
    <property type="project" value="UniProtKB-KW"/>
</dbReference>
<dbReference type="PANTHER" id="PTHR11685">
    <property type="entry name" value="RBR FAMILY RING FINGER AND IBR DOMAIN-CONTAINING"/>
    <property type="match status" value="1"/>
</dbReference>
<keyword evidence="7" id="KW-0833">Ubl conjugation pathway</keyword>
<evidence type="ECO:0000313" key="12">
    <source>
        <dbReference type="Proteomes" id="UP000660729"/>
    </source>
</evidence>
<evidence type="ECO:0000256" key="4">
    <source>
        <dbReference type="ARBA" id="ARBA00022723"/>
    </source>
</evidence>
<feature type="region of interest" description="Disordered" evidence="9">
    <location>
        <begin position="1"/>
        <end position="21"/>
    </location>
</feature>
<dbReference type="CDD" id="cd20335">
    <property type="entry name" value="BRcat_RBR"/>
    <property type="match status" value="1"/>
</dbReference>
<dbReference type="Gene3D" id="1.20.120.1750">
    <property type="match status" value="1"/>
</dbReference>
<evidence type="ECO:0000256" key="6">
    <source>
        <dbReference type="ARBA" id="ARBA00022771"/>
    </source>
</evidence>
<dbReference type="InterPro" id="IPR044066">
    <property type="entry name" value="TRIAD_supradom"/>
</dbReference>
<name>A0A8H6VKW7_9PEZI</name>
<dbReference type="GO" id="GO:0061630">
    <property type="term" value="F:ubiquitin protein ligase activity"/>
    <property type="evidence" value="ECO:0007669"/>
    <property type="project" value="UniProtKB-EC"/>
</dbReference>
<evidence type="ECO:0000256" key="1">
    <source>
        <dbReference type="ARBA" id="ARBA00001798"/>
    </source>
</evidence>
<feature type="compositionally biased region" description="Acidic residues" evidence="9">
    <location>
        <begin position="241"/>
        <end position="263"/>
    </location>
</feature>
<feature type="region of interest" description="Disordered" evidence="9">
    <location>
        <begin position="160"/>
        <end position="186"/>
    </location>
</feature>
<gene>
    <name evidence="11" type="ORF">HII31_04498</name>
</gene>
<evidence type="ECO:0000259" key="10">
    <source>
        <dbReference type="PROSITE" id="PS51873"/>
    </source>
</evidence>
<evidence type="ECO:0000256" key="8">
    <source>
        <dbReference type="ARBA" id="ARBA00022833"/>
    </source>
</evidence>
<keyword evidence="8" id="KW-0862">Zinc</keyword>
<keyword evidence="12" id="KW-1185">Reference proteome</keyword>
<keyword evidence="11" id="KW-0067">ATP-binding</keyword>
<keyword evidence="4" id="KW-0479">Metal-binding</keyword>
<dbReference type="GO" id="GO:0016567">
    <property type="term" value="P:protein ubiquitination"/>
    <property type="evidence" value="ECO:0007669"/>
    <property type="project" value="InterPro"/>
</dbReference>
<dbReference type="PROSITE" id="PS00518">
    <property type="entry name" value="ZF_RING_1"/>
    <property type="match status" value="1"/>
</dbReference>
<evidence type="ECO:0000256" key="7">
    <source>
        <dbReference type="ARBA" id="ARBA00022786"/>
    </source>
</evidence>
<organism evidence="11 12">
    <name type="scientific">Pseudocercospora fuligena</name>
    <dbReference type="NCBI Taxonomy" id="685502"/>
    <lineage>
        <taxon>Eukaryota</taxon>
        <taxon>Fungi</taxon>
        <taxon>Dikarya</taxon>
        <taxon>Ascomycota</taxon>
        <taxon>Pezizomycotina</taxon>
        <taxon>Dothideomycetes</taxon>
        <taxon>Dothideomycetidae</taxon>
        <taxon>Mycosphaerellales</taxon>
        <taxon>Mycosphaerellaceae</taxon>
        <taxon>Pseudocercospora</taxon>
    </lineage>
</organism>
<comment type="caution">
    <text evidence="11">The sequence shown here is derived from an EMBL/GenBank/DDBJ whole genome shotgun (WGS) entry which is preliminary data.</text>
</comment>
<dbReference type="PROSITE" id="PS51873">
    <property type="entry name" value="TRIAD"/>
    <property type="match status" value="1"/>
</dbReference>
<accession>A0A8H6VKW7</accession>
<dbReference type="Pfam" id="PF22191">
    <property type="entry name" value="IBR_1"/>
    <property type="match status" value="1"/>
</dbReference>
<feature type="domain" description="RING-type" evidence="10">
    <location>
        <begin position="6"/>
        <end position="231"/>
    </location>
</feature>
<dbReference type="Pfam" id="PF01485">
    <property type="entry name" value="IBR"/>
    <property type="match status" value="1"/>
</dbReference>
<evidence type="ECO:0000256" key="5">
    <source>
        <dbReference type="ARBA" id="ARBA00022737"/>
    </source>
</evidence>
<dbReference type="CDD" id="cd20336">
    <property type="entry name" value="Rcat_RBR"/>
    <property type="match status" value="1"/>
</dbReference>
<feature type="compositionally biased region" description="Basic and acidic residues" evidence="9">
    <location>
        <begin position="279"/>
        <end position="290"/>
    </location>
</feature>
<reference evidence="11" key="1">
    <citation type="submission" date="2020-04" db="EMBL/GenBank/DDBJ databases">
        <title>Draft genome resource of the tomato pathogen Pseudocercospora fuligena.</title>
        <authorList>
            <person name="Zaccaron A."/>
        </authorList>
    </citation>
    <scope>NUCLEOTIDE SEQUENCE</scope>
    <source>
        <strain evidence="11">PF001</strain>
    </source>
</reference>
<feature type="compositionally biased region" description="Acidic residues" evidence="9">
    <location>
        <begin position="167"/>
        <end position="178"/>
    </location>
</feature>
<protein>
    <recommendedName>
        <fullName evidence="2">RBR-type E3 ubiquitin transferase</fullName>
        <ecNumber evidence="2">2.3.2.31</ecNumber>
    </recommendedName>
</protein>
<feature type="region of interest" description="Disordered" evidence="9">
    <location>
        <begin position="241"/>
        <end position="298"/>
    </location>
</feature>
<sequence>MAEPKQSRFCESCGKHPPPHRMRDDLKGEACAHPSRNCTLCWQAWIDEQYDFRVPGKFSCIACRKTLTPADIRALGTPAQYERYLDTSLKIALSARKDFRYCMSPTCKSGQFHECGDIFECLECGHKHCVPCQLPWHPNLTCTEAQRRHETASKAMEKAFLDGPQLSDDEDEYDSDGEPSDRATKKCPGCPRNIQKRSGCEHMTCTMCGHEFCWLCLAVYGHHKKECRLWYDAGDGSLGVDDDEGDAEDADLDSPDINVDDTNFDAAANAGEDGGAADEALRPGEWDHMPKRSGGSTW</sequence>
<dbReference type="EMBL" id="JABCIY010000064">
    <property type="protein sequence ID" value="KAF7194142.1"/>
    <property type="molecule type" value="Genomic_DNA"/>
</dbReference>
<dbReference type="GO" id="GO:0008270">
    <property type="term" value="F:zinc ion binding"/>
    <property type="evidence" value="ECO:0007669"/>
    <property type="project" value="UniProtKB-KW"/>
</dbReference>
<dbReference type="InterPro" id="IPR017907">
    <property type="entry name" value="Znf_RING_CS"/>
</dbReference>
<keyword evidence="6" id="KW-0863">Zinc-finger</keyword>
<dbReference type="Gene3D" id="3.30.40.10">
    <property type="entry name" value="Zinc/RING finger domain, C3HC4 (zinc finger)"/>
    <property type="match status" value="1"/>
</dbReference>
<dbReference type="InterPro" id="IPR013083">
    <property type="entry name" value="Znf_RING/FYVE/PHD"/>
</dbReference>
<proteinExistence type="predicted"/>
<dbReference type="SUPFAM" id="SSF57850">
    <property type="entry name" value="RING/U-box"/>
    <property type="match status" value="2"/>
</dbReference>
<evidence type="ECO:0000256" key="3">
    <source>
        <dbReference type="ARBA" id="ARBA00022679"/>
    </source>
</evidence>
<dbReference type="SMART" id="SM00647">
    <property type="entry name" value="IBR"/>
    <property type="match status" value="2"/>
</dbReference>
<keyword evidence="11" id="KW-0378">Hydrolase</keyword>
<keyword evidence="5" id="KW-0677">Repeat</keyword>
<dbReference type="AlphaFoldDB" id="A0A8H6VKW7"/>